<dbReference type="Pfam" id="PF02458">
    <property type="entry name" value="Transferase"/>
    <property type="match status" value="1"/>
</dbReference>
<gene>
    <name evidence="4" type="ORF">LTRI10_LOCUS2677</name>
</gene>
<evidence type="ECO:0000256" key="2">
    <source>
        <dbReference type="ARBA" id="ARBA00022679"/>
    </source>
</evidence>
<dbReference type="EMBL" id="OZ034813">
    <property type="protein sequence ID" value="CAL1354892.1"/>
    <property type="molecule type" value="Genomic_DNA"/>
</dbReference>
<evidence type="ECO:0000313" key="4">
    <source>
        <dbReference type="EMBL" id="CAL1354892.1"/>
    </source>
</evidence>
<dbReference type="InterPro" id="IPR023213">
    <property type="entry name" value="CAT-like_dom_sf"/>
</dbReference>
<feature type="region of interest" description="Disordered" evidence="3">
    <location>
        <begin position="1"/>
        <end position="29"/>
    </location>
</feature>
<evidence type="ECO:0000256" key="1">
    <source>
        <dbReference type="ARBA" id="ARBA00009861"/>
    </source>
</evidence>
<evidence type="ECO:0000256" key="3">
    <source>
        <dbReference type="SAM" id="MobiDB-lite"/>
    </source>
</evidence>
<proteinExistence type="inferred from homology"/>
<keyword evidence="5" id="KW-1185">Reference proteome</keyword>
<feature type="compositionally biased region" description="Polar residues" evidence="3">
    <location>
        <begin position="1"/>
        <end position="21"/>
    </location>
</feature>
<dbReference type="Proteomes" id="UP001497516">
    <property type="component" value="Chromosome 1"/>
</dbReference>
<accession>A0AAV2CEQ5</accession>
<dbReference type="Gene3D" id="3.30.559.10">
    <property type="entry name" value="Chloramphenicol acetyltransferase-like domain"/>
    <property type="match status" value="2"/>
</dbReference>
<dbReference type="GO" id="GO:0016747">
    <property type="term" value="F:acyltransferase activity, transferring groups other than amino-acyl groups"/>
    <property type="evidence" value="ECO:0007669"/>
    <property type="project" value="TreeGrafter"/>
</dbReference>
<dbReference type="InterPro" id="IPR050317">
    <property type="entry name" value="Plant_Fungal_Acyltransferase"/>
</dbReference>
<reference evidence="4 5" key="1">
    <citation type="submission" date="2024-04" db="EMBL/GenBank/DDBJ databases">
        <authorList>
            <person name="Fracassetti M."/>
        </authorList>
    </citation>
    <scope>NUCLEOTIDE SEQUENCE [LARGE SCALE GENOMIC DNA]</scope>
</reference>
<dbReference type="PANTHER" id="PTHR31642">
    <property type="entry name" value="TRICHOTHECENE 3-O-ACETYLTRANSFERASE"/>
    <property type="match status" value="1"/>
</dbReference>
<name>A0AAV2CEQ5_9ROSI</name>
<protein>
    <submittedName>
        <fullName evidence="4">Uncharacterized protein</fullName>
    </submittedName>
</protein>
<comment type="similarity">
    <text evidence="1">Belongs to the plant acyltransferase family.</text>
</comment>
<sequence length="462" mass="51195">MAGSNHNATRNPTEFQVTKGNPSLVPPAESREKGSVYFLSNVDDVFCIIRIVYCFKSDRRRGNDCAAEVIRDALGKVLVHYYPMAGRLVLSPEGKPSVNCSGEGVVFVEAEADCALEDVDFSRPFDRFAREKLVVYDLPGVPDKFEIPLIAQVTRFKCGGFVVGISFNHLLGDGQAIAEFVNSWGETARGLPLSVPPFLDRTILRSRTPPKIEFRHSEFEPLQQHKSSAAAAEEITTHCSYIRLTPEMIKRAKSNAIGATLTNHYSTYEAIFAFAWRARNRALKTVPDQLTRLLLVVNTRAKFEPPLPKGYFGNALNFAAAHSLAGDLLENPVSYAAAKIREAIGRVSDRRLRSAIDYCEVMTRANKRRPSGYGKMVATAMSRLPFSVADFGWGKPISCQLVEPPSDDNMVLFDHPTEKGSLILFIALPGQAMVRFERLVEEQLCHPLNVTCGIRGLAPCRL</sequence>
<dbReference type="PANTHER" id="PTHR31642:SF310">
    <property type="entry name" value="FATTY ALCOHOL:CAFFEOYL-COA ACYLTRANSFERASE"/>
    <property type="match status" value="1"/>
</dbReference>
<dbReference type="AlphaFoldDB" id="A0AAV2CEQ5"/>
<organism evidence="4 5">
    <name type="scientific">Linum trigynum</name>
    <dbReference type="NCBI Taxonomy" id="586398"/>
    <lineage>
        <taxon>Eukaryota</taxon>
        <taxon>Viridiplantae</taxon>
        <taxon>Streptophyta</taxon>
        <taxon>Embryophyta</taxon>
        <taxon>Tracheophyta</taxon>
        <taxon>Spermatophyta</taxon>
        <taxon>Magnoliopsida</taxon>
        <taxon>eudicotyledons</taxon>
        <taxon>Gunneridae</taxon>
        <taxon>Pentapetalae</taxon>
        <taxon>rosids</taxon>
        <taxon>fabids</taxon>
        <taxon>Malpighiales</taxon>
        <taxon>Linaceae</taxon>
        <taxon>Linum</taxon>
    </lineage>
</organism>
<evidence type="ECO:0000313" key="5">
    <source>
        <dbReference type="Proteomes" id="UP001497516"/>
    </source>
</evidence>
<keyword evidence="2" id="KW-0808">Transferase</keyword>